<dbReference type="EC" id="6.1.1.14" evidence="3"/>
<feature type="domain" description="DALR anticodon binding" evidence="11">
    <location>
        <begin position="175"/>
        <end position="254"/>
    </location>
</feature>
<dbReference type="InterPro" id="IPR006194">
    <property type="entry name" value="Gly-tRNA-synth_heterodimer"/>
</dbReference>
<dbReference type="AlphaFoldDB" id="X1F9P3"/>
<dbReference type="GO" id="GO:0006420">
    <property type="term" value="P:arginyl-tRNA aminoacylation"/>
    <property type="evidence" value="ECO:0007669"/>
    <property type="project" value="InterPro"/>
</dbReference>
<evidence type="ECO:0000256" key="4">
    <source>
        <dbReference type="ARBA" id="ARBA00022490"/>
    </source>
</evidence>
<dbReference type="Pfam" id="PF05746">
    <property type="entry name" value="DALR_1"/>
    <property type="match status" value="1"/>
</dbReference>
<organism evidence="12">
    <name type="scientific">marine sediment metagenome</name>
    <dbReference type="NCBI Taxonomy" id="412755"/>
    <lineage>
        <taxon>unclassified sequences</taxon>
        <taxon>metagenomes</taxon>
        <taxon>ecological metagenomes</taxon>
    </lineage>
</organism>
<evidence type="ECO:0000256" key="10">
    <source>
        <dbReference type="ARBA" id="ARBA00047937"/>
    </source>
</evidence>
<evidence type="ECO:0000256" key="6">
    <source>
        <dbReference type="ARBA" id="ARBA00022741"/>
    </source>
</evidence>
<reference evidence="12" key="1">
    <citation type="journal article" date="2014" name="Front. Microbiol.">
        <title>High frequency of phylogenetically diverse reductive dehalogenase-homologous genes in deep subseafloor sedimentary metagenomes.</title>
        <authorList>
            <person name="Kawai M."/>
            <person name="Futagami T."/>
            <person name="Toyoda A."/>
            <person name="Takaki Y."/>
            <person name="Nishi S."/>
            <person name="Hori S."/>
            <person name="Arai W."/>
            <person name="Tsubouchi T."/>
            <person name="Morono Y."/>
            <person name="Uchiyama I."/>
            <person name="Ito T."/>
            <person name="Fujiyama A."/>
            <person name="Inagaki F."/>
            <person name="Takami H."/>
        </authorList>
    </citation>
    <scope>NUCLEOTIDE SEQUENCE</scope>
    <source>
        <strain evidence="12">Expedition CK06-06</strain>
    </source>
</reference>
<gene>
    <name evidence="12" type="ORF">S03H2_18838</name>
</gene>
<keyword evidence="5" id="KW-0436">Ligase</keyword>
<dbReference type="GO" id="GO:0004820">
    <property type="term" value="F:glycine-tRNA ligase activity"/>
    <property type="evidence" value="ECO:0007669"/>
    <property type="project" value="UniProtKB-EC"/>
</dbReference>
<dbReference type="GO" id="GO:0005829">
    <property type="term" value="C:cytosol"/>
    <property type="evidence" value="ECO:0007669"/>
    <property type="project" value="TreeGrafter"/>
</dbReference>
<evidence type="ECO:0000256" key="1">
    <source>
        <dbReference type="ARBA" id="ARBA00004496"/>
    </source>
</evidence>
<dbReference type="InterPro" id="IPR008909">
    <property type="entry name" value="DALR_anticod-bd"/>
</dbReference>
<dbReference type="PANTHER" id="PTHR30075:SF2">
    <property type="entry name" value="GLYCINE--TRNA LIGASE, CHLOROPLASTIC_MITOCHONDRIAL 2"/>
    <property type="match status" value="1"/>
</dbReference>
<comment type="similarity">
    <text evidence="2">Belongs to the class-II aminoacyl-tRNA synthetase family.</text>
</comment>
<evidence type="ECO:0000256" key="7">
    <source>
        <dbReference type="ARBA" id="ARBA00022840"/>
    </source>
</evidence>
<dbReference type="EMBL" id="BARU01009795">
    <property type="protein sequence ID" value="GAH41692.1"/>
    <property type="molecule type" value="Genomic_DNA"/>
</dbReference>
<keyword evidence="8" id="KW-0648">Protein biosynthesis</keyword>
<evidence type="ECO:0000256" key="5">
    <source>
        <dbReference type="ARBA" id="ARBA00022598"/>
    </source>
</evidence>
<keyword evidence="4" id="KW-0963">Cytoplasm</keyword>
<keyword evidence="9" id="KW-0030">Aminoacyl-tRNA synthetase</keyword>
<accession>X1F9P3</accession>
<name>X1F9P3_9ZZZZ</name>
<comment type="caution">
    <text evidence="12">The sequence shown here is derived from an EMBL/GenBank/DDBJ whole genome shotgun (WGS) entry which is preliminary data.</text>
</comment>
<proteinExistence type="inferred from homology"/>
<keyword evidence="7" id="KW-0067">ATP-binding</keyword>
<evidence type="ECO:0000256" key="8">
    <source>
        <dbReference type="ARBA" id="ARBA00022917"/>
    </source>
</evidence>
<evidence type="ECO:0000256" key="3">
    <source>
        <dbReference type="ARBA" id="ARBA00012829"/>
    </source>
</evidence>
<dbReference type="PANTHER" id="PTHR30075">
    <property type="entry name" value="GLYCYL-TRNA SYNTHETASE"/>
    <property type="match status" value="1"/>
</dbReference>
<dbReference type="GO" id="GO:0005524">
    <property type="term" value="F:ATP binding"/>
    <property type="evidence" value="ECO:0007669"/>
    <property type="project" value="UniProtKB-KW"/>
</dbReference>
<sequence length="271" mass="31423">MARAIAEHYLPRYADDMLPETEIGTVLSLADKFDLIAGCFAAGLIPTGSQDPYGLRRQSQGIIRILETKDLRLSLKKLFEKSLSNLTSIYPDGDSSKVYGQIMDFFKDRINNAYLERGYRYDIIESVMKSGFDNLSDFLCRLEVITRISKTPIWQNLVAVVERTFNIGKNCTIHGEVNEELLEEEEECKLWAVYEKEKDNLLKYVKPRKYEELSLAYNEVFAKPVHDFFEKVFVNVEDEQIKNNRLLLVKKVNELYVENIANLAFIVEHDR</sequence>
<dbReference type="Pfam" id="PF02092">
    <property type="entry name" value="tRNA_synt_2f"/>
    <property type="match status" value="1"/>
</dbReference>
<dbReference type="GO" id="GO:0006426">
    <property type="term" value="P:glycyl-tRNA aminoacylation"/>
    <property type="evidence" value="ECO:0007669"/>
    <property type="project" value="InterPro"/>
</dbReference>
<protein>
    <recommendedName>
        <fullName evidence="3">glycine--tRNA ligase</fullName>
        <ecNumber evidence="3">6.1.1.14</ecNumber>
    </recommendedName>
</protein>
<comment type="subcellular location">
    <subcellularLocation>
        <location evidence="1">Cytoplasm</location>
    </subcellularLocation>
</comment>
<dbReference type="GO" id="GO:0004814">
    <property type="term" value="F:arginine-tRNA ligase activity"/>
    <property type="evidence" value="ECO:0007669"/>
    <property type="project" value="InterPro"/>
</dbReference>
<evidence type="ECO:0000259" key="11">
    <source>
        <dbReference type="Pfam" id="PF05746"/>
    </source>
</evidence>
<comment type="catalytic activity">
    <reaction evidence="10">
        <text>tRNA(Gly) + glycine + ATP = glycyl-tRNA(Gly) + AMP + diphosphate</text>
        <dbReference type="Rhea" id="RHEA:16013"/>
        <dbReference type="Rhea" id="RHEA-COMP:9664"/>
        <dbReference type="Rhea" id="RHEA-COMP:9683"/>
        <dbReference type="ChEBI" id="CHEBI:30616"/>
        <dbReference type="ChEBI" id="CHEBI:33019"/>
        <dbReference type="ChEBI" id="CHEBI:57305"/>
        <dbReference type="ChEBI" id="CHEBI:78442"/>
        <dbReference type="ChEBI" id="CHEBI:78522"/>
        <dbReference type="ChEBI" id="CHEBI:456215"/>
        <dbReference type="EC" id="6.1.1.14"/>
    </reaction>
</comment>
<evidence type="ECO:0000256" key="2">
    <source>
        <dbReference type="ARBA" id="ARBA00008226"/>
    </source>
</evidence>
<dbReference type="PROSITE" id="PS50861">
    <property type="entry name" value="AA_TRNA_LIGASE_II_GLYAB"/>
    <property type="match status" value="1"/>
</dbReference>
<evidence type="ECO:0000256" key="9">
    <source>
        <dbReference type="ARBA" id="ARBA00023146"/>
    </source>
</evidence>
<keyword evidence="6" id="KW-0547">Nucleotide-binding</keyword>
<dbReference type="InterPro" id="IPR015944">
    <property type="entry name" value="Gly-tRNA-synth_bsu"/>
</dbReference>
<evidence type="ECO:0000313" key="12">
    <source>
        <dbReference type="EMBL" id="GAH41692.1"/>
    </source>
</evidence>